<feature type="transmembrane region" description="Helical" evidence="1">
    <location>
        <begin position="34"/>
        <end position="57"/>
    </location>
</feature>
<protein>
    <submittedName>
        <fullName evidence="2">Uncharacterized protein</fullName>
    </submittedName>
</protein>
<keyword evidence="1" id="KW-1133">Transmembrane helix</keyword>
<sequence>MVVAPREPLQPPVSIRCKFRHPVSAHASAGAQSIVLTLACSCFCFCLCSCSCAVFGLQTRRHGKVGVHIHVSMFQCKCKLNRPPHATRVCIHAYASSLLACCFSHLLNPCHVEQHTAHSEPPPPPYYVHTA</sequence>
<evidence type="ECO:0000313" key="3">
    <source>
        <dbReference type="Proteomes" id="UP000624244"/>
    </source>
</evidence>
<gene>
    <name evidence="2" type="ORF">GGP41_002020</name>
</gene>
<dbReference type="AlphaFoldDB" id="A0A8H5ZQF0"/>
<reference evidence="2" key="1">
    <citation type="submission" date="2019-11" db="EMBL/GenBank/DDBJ databases">
        <title>Bipolaris sorokiniana Genome sequencing.</title>
        <authorList>
            <person name="Wang H."/>
        </authorList>
    </citation>
    <scope>NUCLEOTIDE SEQUENCE</scope>
</reference>
<comment type="caution">
    <text evidence="2">The sequence shown here is derived from an EMBL/GenBank/DDBJ whole genome shotgun (WGS) entry which is preliminary data.</text>
</comment>
<name>A0A8H5ZQF0_COCSA</name>
<keyword evidence="1" id="KW-0472">Membrane</keyword>
<organism evidence="2 3">
    <name type="scientific">Cochliobolus sativus</name>
    <name type="common">Common root rot and spot blotch fungus</name>
    <name type="synonym">Bipolaris sorokiniana</name>
    <dbReference type="NCBI Taxonomy" id="45130"/>
    <lineage>
        <taxon>Eukaryota</taxon>
        <taxon>Fungi</taxon>
        <taxon>Dikarya</taxon>
        <taxon>Ascomycota</taxon>
        <taxon>Pezizomycotina</taxon>
        <taxon>Dothideomycetes</taxon>
        <taxon>Pleosporomycetidae</taxon>
        <taxon>Pleosporales</taxon>
        <taxon>Pleosporineae</taxon>
        <taxon>Pleosporaceae</taxon>
        <taxon>Bipolaris</taxon>
    </lineage>
</organism>
<dbReference type="Proteomes" id="UP000624244">
    <property type="component" value="Unassembled WGS sequence"/>
</dbReference>
<evidence type="ECO:0000256" key="1">
    <source>
        <dbReference type="SAM" id="Phobius"/>
    </source>
</evidence>
<dbReference type="EMBL" id="WNKQ01000002">
    <property type="protein sequence ID" value="KAF5853467.1"/>
    <property type="molecule type" value="Genomic_DNA"/>
</dbReference>
<proteinExistence type="predicted"/>
<accession>A0A8H5ZQF0</accession>
<keyword evidence="1" id="KW-0812">Transmembrane</keyword>
<evidence type="ECO:0000313" key="2">
    <source>
        <dbReference type="EMBL" id="KAF5853467.1"/>
    </source>
</evidence>